<evidence type="ECO:0000256" key="2">
    <source>
        <dbReference type="ARBA" id="ARBA00023242"/>
    </source>
</evidence>
<gene>
    <name evidence="3" type="ORF">HIM_06182</name>
</gene>
<evidence type="ECO:0000313" key="4">
    <source>
        <dbReference type="Proteomes" id="UP000054481"/>
    </source>
</evidence>
<dbReference type="GO" id="GO:0003700">
    <property type="term" value="F:DNA-binding transcription factor activity"/>
    <property type="evidence" value="ECO:0007669"/>
    <property type="project" value="TreeGrafter"/>
</dbReference>
<reference evidence="3 4" key="1">
    <citation type="journal article" date="2014" name="Genome Biol. Evol.">
        <title>Comparative genomics and transcriptomics analyses reveal divergent lifestyle features of nematode endoparasitic fungus Hirsutella minnesotensis.</title>
        <authorList>
            <person name="Lai Y."/>
            <person name="Liu K."/>
            <person name="Zhang X."/>
            <person name="Zhang X."/>
            <person name="Li K."/>
            <person name="Wang N."/>
            <person name="Shu C."/>
            <person name="Wu Y."/>
            <person name="Wang C."/>
            <person name="Bushley K.E."/>
            <person name="Xiang M."/>
            <person name="Liu X."/>
        </authorList>
    </citation>
    <scope>NUCLEOTIDE SEQUENCE [LARGE SCALE GENOMIC DNA]</scope>
    <source>
        <strain evidence="3 4">3608</strain>
    </source>
</reference>
<keyword evidence="4" id="KW-1185">Reference proteome</keyword>
<dbReference type="AlphaFoldDB" id="A0A0F7ZZK3"/>
<dbReference type="EMBL" id="KQ030526">
    <property type="protein sequence ID" value="KJZ74372.1"/>
    <property type="molecule type" value="Genomic_DNA"/>
</dbReference>
<dbReference type="PANTHER" id="PTHR37534:SF51">
    <property type="entry name" value="ACRIFLAVINE SENSITIVITY CONTROL PROTEIN ACR-2"/>
    <property type="match status" value="1"/>
</dbReference>
<sequence length="365" mass="40616">MAKEQPLLLHTLVAVSATHMSNLVESRGHILSPSETARYGTQESPPDSQHHSLVAKHKAISLLRHAVQAIESSEGDLILAAVVFLTELELIESGKQGWRAHLIGAMGILSRLPPATPRNQALRDLLFSDIMVYFVMGSTFLATPPLQVLAMFPGCSLSNLLERAAAYSYNGCPAEMLEIMYMASQFSNITVEPDNQEKVTSAGRHLIERAQHFDVSAWARDEENFRTSRAPGPLTRFNSGEAFRLAIILYIMRSIPSIYDAERHAKIAKVVSCGIVQHASSVPENDPALKVITWPTFVVGADSMDTMTRDWAMGKLQLLFTQCPWGFLNTAMDALNKIWARNNIGIEHDNWIKFLKEQDMDFVVI</sequence>
<proteinExistence type="predicted"/>
<accession>A0A0F7ZZK3</accession>
<dbReference type="InterPro" id="IPR021858">
    <property type="entry name" value="Fun_TF"/>
</dbReference>
<protein>
    <recommendedName>
        <fullName evidence="5">Acriflavine sensitivity control protein acr-2</fullName>
    </recommendedName>
</protein>
<dbReference type="Proteomes" id="UP000054481">
    <property type="component" value="Unassembled WGS sequence"/>
</dbReference>
<name>A0A0F7ZZK3_9HYPO</name>
<dbReference type="GO" id="GO:0005634">
    <property type="term" value="C:nucleus"/>
    <property type="evidence" value="ECO:0007669"/>
    <property type="project" value="UniProtKB-SubCell"/>
</dbReference>
<evidence type="ECO:0008006" key="5">
    <source>
        <dbReference type="Google" id="ProtNLM"/>
    </source>
</evidence>
<evidence type="ECO:0000313" key="3">
    <source>
        <dbReference type="EMBL" id="KJZ74372.1"/>
    </source>
</evidence>
<dbReference type="PANTHER" id="PTHR37534">
    <property type="entry name" value="TRANSCRIPTIONAL ACTIVATOR PROTEIN UGA3"/>
    <property type="match status" value="1"/>
</dbReference>
<dbReference type="Pfam" id="PF11951">
    <property type="entry name" value="Fungal_trans_2"/>
    <property type="match status" value="1"/>
</dbReference>
<evidence type="ECO:0000256" key="1">
    <source>
        <dbReference type="ARBA" id="ARBA00004123"/>
    </source>
</evidence>
<dbReference type="GO" id="GO:0000976">
    <property type="term" value="F:transcription cis-regulatory region binding"/>
    <property type="evidence" value="ECO:0007669"/>
    <property type="project" value="TreeGrafter"/>
</dbReference>
<dbReference type="GO" id="GO:0045944">
    <property type="term" value="P:positive regulation of transcription by RNA polymerase II"/>
    <property type="evidence" value="ECO:0007669"/>
    <property type="project" value="TreeGrafter"/>
</dbReference>
<organism evidence="3 4">
    <name type="scientific">Hirsutella minnesotensis 3608</name>
    <dbReference type="NCBI Taxonomy" id="1043627"/>
    <lineage>
        <taxon>Eukaryota</taxon>
        <taxon>Fungi</taxon>
        <taxon>Dikarya</taxon>
        <taxon>Ascomycota</taxon>
        <taxon>Pezizomycotina</taxon>
        <taxon>Sordariomycetes</taxon>
        <taxon>Hypocreomycetidae</taxon>
        <taxon>Hypocreales</taxon>
        <taxon>Ophiocordycipitaceae</taxon>
        <taxon>Hirsutella</taxon>
    </lineage>
</organism>
<dbReference type="OrthoDB" id="5380854at2759"/>
<keyword evidence="2" id="KW-0539">Nucleus</keyword>
<comment type="subcellular location">
    <subcellularLocation>
        <location evidence="1">Nucleus</location>
    </subcellularLocation>
</comment>